<organism evidence="3 4">
    <name type="scientific">Candidatus Dojkabacteria bacterium CG_4_10_14_0_2_um_filter_Dojkabacteria_WS6_41_15</name>
    <dbReference type="NCBI Taxonomy" id="2014249"/>
    <lineage>
        <taxon>Bacteria</taxon>
        <taxon>Candidatus Dojkabacteria</taxon>
    </lineage>
</organism>
<proteinExistence type="predicted"/>
<dbReference type="InterPro" id="IPR023365">
    <property type="entry name" value="Sortase_dom-sf"/>
</dbReference>
<evidence type="ECO:0000256" key="2">
    <source>
        <dbReference type="SAM" id="Phobius"/>
    </source>
</evidence>
<dbReference type="GO" id="GO:0016787">
    <property type="term" value="F:hydrolase activity"/>
    <property type="evidence" value="ECO:0007669"/>
    <property type="project" value="UniProtKB-KW"/>
</dbReference>
<dbReference type="Proteomes" id="UP000228952">
    <property type="component" value="Unassembled WGS sequence"/>
</dbReference>
<reference evidence="4" key="1">
    <citation type="submission" date="2017-09" db="EMBL/GenBank/DDBJ databases">
        <title>Depth-based differentiation of microbial function through sediment-hosted aquifers and enrichment of novel symbionts in the deep terrestrial subsurface.</title>
        <authorList>
            <person name="Probst A.J."/>
            <person name="Ladd B."/>
            <person name="Jarett J.K."/>
            <person name="Geller-Mcgrath D.E."/>
            <person name="Sieber C.M.K."/>
            <person name="Emerson J.B."/>
            <person name="Anantharaman K."/>
            <person name="Thomas B.C."/>
            <person name="Malmstrom R."/>
            <person name="Stieglmeier M."/>
            <person name="Klingl A."/>
            <person name="Woyke T."/>
            <person name="Ryan C.M."/>
            <person name="Banfield J.F."/>
        </authorList>
    </citation>
    <scope>NUCLEOTIDE SEQUENCE [LARGE SCALE GENOMIC DNA]</scope>
</reference>
<sequence length="270" mass="29490">MLPILPKIDATTQVVARQKKIAAQVKQPMPRNNENKSLTERVVRPMLPKLLVVLGIILVMTQAIPLAFSYYYGYTMSTNGATYVPVSESFLQKLTSITYTDPGADWFNAVVAQSPAVEINTAYKKSMKLTVANTSINRITLASNVPGNNAAIYDEALKYGVAHLKGTTLPGDPGISVIYGHSGVAGFFAGRSSPQIVFSRLDTVSIGDTMTIDREGKELRYVVSGKKIIEAQDLSFMSEQPGKERAILLTCWPLGIGTKRLIIIADRIHE</sequence>
<dbReference type="NCBIfam" id="TIGR01076">
    <property type="entry name" value="sortase_fam"/>
    <property type="match status" value="1"/>
</dbReference>
<comment type="caution">
    <text evidence="3">The sequence shown here is derived from an EMBL/GenBank/DDBJ whole genome shotgun (WGS) entry which is preliminary data.</text>
</comment>
<protein>
    <recommendedName>
        <fullName evidence="5">Sortase</fullName>
    </recommendedName>
</protein>
<dbReference type="Gene3D" id="2.40.260.10">
    <property type="entry name" value="Sortase"/>
    <property type="match status" value="1"/>
</dbReference>
<dbReference type="SUPFAM" id="SSF63817">
    <property type="entry name" value="Sortase"/>
    <property type="match status" value="1"/>
</dbReference>
<dbReference type="InterPro" id="IPR005754">
    <property type="entry name" value="Sortase"/>
</dbReference>
<keyword evidence="1" id="KW-0378">Hydrolase</keyword>
<accession>A0A2M7W350</accession>
<keyword evidence="2" id="KW-1133">Transmembrane helix</keyword>
<name>A0A2M7W350_9BACT</name>
<keyword evidence="2" id="KW-0812">Transmembrane</keyword>
<dbReference type="EMBL" id="PFQB01000009">
    <property type="protein sequence ID" value="PJA15745.1"/>
    <property type="molecule type" value="Genomic_DNA"/>
</dbReference>
<dbReference type="AlphaFoldDB" id="A0A2M7W350"/>
<evidence type="ECO:0008006" key="5">
    <source>
        <dbReference type="Google" id="ProtNLM"/>
    </source>
</evidence>
<gene>
    <name evidence="3" type="ORF">COX64_00315</name>
</gene>
<evidence type="ECO:0000313" key="4">
    <source>
        <dbReference type="Proteomes" id="UP000228952"/>
    </source>
</evidence>
<feature type="transmembrane region" description="Helical" evidence="2">
    <location>
        <begin position="50"/>
        <end position="72"/>
    </location>
</feature>
<evidence type="ECO:0000256" key="1">
    <source>
        <dbReference type="ARBA" id="ARBA00022801"/>
    </source>
</evidence>
<dbReference type="Pfam" id="PF04203">
    <property type="entry name" value="Sortase"/>
    <property type="match status" value="1"/>
</dbReference>
<keyword evidence="2" id="KW-0472">Membrane</keyword>
<evidence type="ECO:0000313" key="3">
    <source>
        <dbReference type="EMBL" id="PJA15745.1"/>
    </source>
</evidence>